<dbReference type="SUPFAM" id="SSF51735">
    <property type="entry name" value="NAD(P)-binding Rossmann-fold domains"/>
    <property type="match status" value="1"/>
</dbReference>
<evidence type="ECO:0000313" key="2">
    <source>
        <dbReference type="EMBL" id="CAD5125526.1"/>
    </source>
</evidence>
<dbReference type="Gene3D" id="3.90.180.10">
    <property type="entry name" value="Medium-chain alcohol dehydrogenases, catalytic domain"/>
    <property type="match status" value="1"/>
</dbReference>
<reference evidence="2 3" key="1">
    <citation type="submission" date="2020-08" db="EMBL/GenBank/DDBJ databases">
        <authorList>
            <person name="Hejnol A."/>
        </authorList>
    </citation>
    <scope>NUCLEOTIDE SEQUENCE [LARGE SCALE GENOMIC DNA]</scope>
</reference>
<dbReference type="Gene3D" id="3.40.50.720">
    <property type="entry name" value="NAD(P)-binding Rossmann-like Domain"/>
    <property type="match status" value="1"/>
</dbReference>
<dbReference type="EMBL" id="CAJFCJ010000027">
    <property type="protein sequence ID" value="CAD5125526.1"/>
    <property type="molecule type" value="Genomic_DNA"/>
</dbReference>
<protein>
    <submittedName>
        <fullName evidence="2">DgyrCDS13732</fullName>
    </submittedName>
</protein>
<sequence length="365" mass="39525">MSQLNGRIKKFLQSSFPPERMLRNYVKLSQTTCSNSRNDGIKAAVCEELGKPLKIKTLPRPSMEEHEVRIGVHYAAVNFGDVLQIQGKYQEKPRLPFVPGAEFSGKITQVSKGEEDFEVGDHVAAISLKPCALAEEACVPKGTIFKIPKSVPLQYGAASLTSYGTAWLALKRTANIQEGQTVFVSAAAGAVGLALVDLAANIFGCNVIGAVGSDAKAKIVLEKGAKHVVNYTNENIRDKVKELTEGKGVDIALDSVGGDIFIDCLKSLAFEGILVTIGYAGGTIPKVPANLLLLKSCSVKGIYWGGYAFKNPILFKESIDATLKYMEEGKISPVYTDQFQLENANEAYEYLANRKSIGKVLIRLT</sequence>
<dbReference type="InterPro" id="IPR011032">
    <property type="entry name" value="GroES-like_sf"/>
</dbReference>
<dbReference type="Pfam" id="PF00107">
    <property type="entry name" value="ADH_zinc_N"/>
    <property type="match status" value="1"/>
</dbReference>
<dbReference type="PANTHER" id="PTHR43677">
    <property type="entry name" value="SHORT-CHAIN DEHYDROGENASE/REDUCTASE"/>
    <property type="match status" value="1"/>
</dbReference>
<gene>
    <name evidence="2" type="ORF">DGYR_LOCUS12888</name>
</gene>
<dbReference type="InterPro" id="IPR036291">
    <property type="entry name" value="NAD(P)-bd_dom_sf"/>
</dbReference>
<dbReference type="SMART" id="SM00829">
    <property type="entry name" value="PKS_ER"/>
    <property type="match status" value="1"/>
</dbReference>
<dbReference type="CDD" id="cd08241">
    <property type="entry name" value="QOR1"/>
    <property type="match status" value="1"/>
</dbReference>
<name>A0A7I8WBJ8_9ANNE</name>
<dbReference type="InterPro" id="IPR051397">
    <property type="entry name" value="Zn-ADH-like_protein"/>
</dbReference>
<dbReference type="GO" id="GO:0005739">
    <property type="term" value="C:mitochondrion"/>
    <property type="evidence" value="ECO:0007669"/>
    <property type="project" value="TreeGrafter"/>
</dbReference>
<evidence type="ECO:0000313" key="3">
    <source>
        <dbReference type="Proteomes" id="UP000549394"/>
    </source>
</evidence>
<dbReference type="PANTHER" id="PTHR43677:SF4">
    <property type="entry name" value="QUINONE OXIDOREDUCTASE-LIKE PROTEIN 2"/>
    <property type="match status" value="1"/>
</dbReference>
<keyword evidence="3" id="KW-1185">Reference proteome</keyword>
<comment type="caution">
    <text evidence="2">The sequence shown here is derived from an EMBL/GenBank/DDBJ whole genome shotgun (WGS) entry which is preliminary data.</text>
</comment>
<proteinExistence type="predicted"/>
<evidence type="ECO:0000259" key="1">
    <source>
        <dbReference type="SMART" id="SM00829"/>
    </source>
</evidence>
<dbReference type="GO" id="GO:0016491">
    <property type="term" value="F:oxidoreductase activity"/>
    <property type="evidence" value="ECO:0007669"/>
    <property type="project" value="InterPro"/>
</dbReference>
<dbReference type="SUPFAM" id="SSF50129">
    <property type="entry name" value="GroES-like"/>
    <property type="match status" value="1"/>
</dbReference>
<dbReference type="InterPro" id="IPR013154">
    <property type="entry name" value="ADH-like_N"/>
</dbReference>
<dbReference type="Proteomes" id="UP000549394">
    <property type="component" value="Unassembled WGS sequence"/>
</dbReference>
<feature type="domain" description="Enoyl reductase (ER)" evidence="1">
    <location>
        <begin position="50"/>
        <end position="362"/>
    </location>
</feature>
<dbReference type="InterPro" id="IPR020843">
    <property type="entry name" value="ER"/>
</dbReference>
<dbReference type="OrthoDB" id="3509362at2759"/>
<dbReference type="Pfam" id="PF08240">
    <property type="entry name" value="ADH_N"/>
    <property type="match status" value="1"/>
</dbReference>
<dbReference type="AlphaFoldDB" id="A0A7I8WBJ8"/>
<dbReference type="InterPro" id="IPR013149">
    <property type="entry name" value="ADH-like_C"/>
</dbReference>
<organism evidence="2 3">
    <name type="scientific">Dimorphilus gyrociliatus</name>
    <dbReference type="NCBI Taxonomy" id="2664684"/>
    <lineage>
        <taxon>Eukaryota</taxon>
        <taxon>Metazoa</taxon>
        <taxon>Spiralia</taxon>
        <taxon>Lophotrochozoa</taxon>
        <taxon>Annelida</taxon>
        <taxon>Polychaeta</taxon>
        <taxon>Polychaeta incertae sedis</taxon>
        <taxon>Dinophilidae</taxon>
        <taxon>Dimorphilus</taxon>
    </lineage>
</organism>
<accession>A0A7I8WBJ8</accession>